<reference evidence="3" key="2">
    <citation type="submission" date="2025-09" db="UniProtKB">
        <authorList>
            <consortium name="Ensembl"/>
        </authorList>
    </citation>
    <scope>IDENTIFICATION</scope>
</reference>
<protein>
    <submittedName>
        <fullName evidence="3">AarF domain containing kinase 5</fullName>
    </submittedName>
</protein>
<dbReference type="InterPro" id="IPR045307">
    <property type="entry name" value="ADCK1_dom"/>
</dbReference>
<sequence length="399" mass="44749">MARCHERGAERLLQGALRNGGLYVKLGQGLCQCPQVQHIDLRDRFAGDMRTLELLLRIVEFMHPNFGFSWVLQDLRGTLAQELDFEHEGRNAERCARDLKHFGFVVVPRVHWELCSKRVLTADFCDGCKITNVEGIRQQGLHPRDAAAKLIRVFAEQIFYTGFIHADPHPGNVLVRRGPDGTAQLVLLDHGLYETLSERDRRALCQLWRAVVLRDDNAMRSHSAALGVKDYFLFCEILMQRPLRGGQLSLGNVLTREETAYMREMAAQRFGEVMEVLRALPRPMLLVFRNINTVRSINAALGAPVDRYSIMAKRLGGGRGGDGPQILAGGARNLWGGVKRNPNTEIYGVGFRRSQILTWVPQIYGSRFRGSQILTGGPQIWGGGFRGPQILTGLRGPQS</sequence>
<evidence type="ECO:0000313" key="3">
    <source>
        <dbReference type="Ensembl" id="ENSCPIP00010009774.1"/>
    </source>
</evidence>
<dbReference type="Pfam" id="PF03109">
    <property type="entry name" value="ABC1"/>
    <property type="match status" value="1"/>
</dbReference>
<dbReference type="SUPFAM" id="SSF56112">
    <property type="entry name" value="Protein kinase-like (PK-like)"/>
    <property type="match status" value="1"/>
</dbReference>
<keyword evidence="4" id="KW-1185">Reference proteome</keyword>
<reference evidence="3" key="1">
    <citation type="submission" date="2025-08" db="UniProtKB">
        <authorList>
            <consortium name="Ensembl"/>
        </authorList>
    </citation>
    <scope>IDENTIFICATION</scope>
</reference>
<evidence type="ECO:0000259" key="2">
    <source>
        <dbReference type="Pfam" id="PF03109"/>
    </source>
</evidence>
<evidence type="ECO:0000313" key="4">
    <source>
        <dbReference type="Proteomes" id="UP000694543"/>
    </source>
</evidence>
<name>A0A8C3PYU5_CHRPC</name>
<organism evidence="3 4">
    <name type="scientific">Chrysolophus pictus</name>
    <name type="common">Golden pheasant</name>
    <name type="synonym">Phasianus pictus</name>
    <dbReference type="NCBI Taxonomy" id="9089"/>
    <lineage>
        <taxon>Eukaryota</taxon>
        <taxon>Metazoa</taxon>
        <taxon>Chordata</taxon>
        <taxon>Craniata</taxon>
        <taxon>Vertebrata</taxon>
        <taxon>Euteleostomi</taxon>
        <taxon>Archelosauria</taxon>
        <taxon>Archosauria</taxon>
        <taxon>Dinosauria</taxon>
        <taxon>Saurischia</taxon>
        <taxon>Theropoda</taxon>
        <taxon>Coelurosauria</taxon>
        <taxon>Aves</taxon>
        <taxon>Neognathae</taxon>
        <taxon>Galloanserae</taxon>
        <taxon>Galliformes</taxon>
        <taxon>Phasianidae</taxon>
        <taxon>Phasianinae</taxon>
        <taxon>Chrysolophus</taxon>
    </lineage>
</organism>
<dbReference type="Proteomes" id="UP000694543">
    <property type="component" value="Unplaced"/>
</dbReference>
<dbReference type="PANTHER" id="PTHR43173:SF28">
    <property type="entry name" value="AARF DOMAIN CONTAINING KINASE 5"/>
    <property type="match status" value="1"/>
</dbReference>
<dbReference type="InterPro" id="IPR004147">
    <property type="entry name" value="ABC1_dom"/>
</dbReference>
<comment type="similarity">
    <text evidence="1">Belongs to the protein kinase superfamily. ADCK protein kinase family.</text>
</comment>
<evidence type="ECO:0000256" key="1">
    <source>
        <dbReference type="ARBA" id="ARBA00009670"/>
    </source>
</evidence>
<proteinExistence type="inferred from homology"/>
<dbReference type="InterPro" id="IPR051130">
    <property type="entry name" value="Mito_struct-func_regulator"/>
</dbReference>
<dbReference type="AlphaFoldDB" id="A0A8C3PYU5"/>
<feature type="domain" description="ABC1 atypical kinase-like" evidence="2">
    <location>
        <begin position="36"/>
        <end position="222"/>
    </location>
</feature>
<accession>A0A8C3PYU5</accession>
<dbReference type="Ensembl" id="ENSCPIT00010011509.1">
    <property type="protein sequence ID" value="ENSCPIP00010009774.1"/>
    <property type="gene ID" value="ENSCPIG00010007553.1"/>
</dbReference>
<dbReference type="CDD" id="cd13969">
    <property type="entry name" value="ADCK1-like"/>
    <property type="match status" value="1"/>
</dbReference>
<dbReference type="PANTHER" id="PTHR43173">
    <property type="entry name" value="ABC1 FAMILY PROTEIN"/>
    <property type="match status" value="1"/>
</dbReference>
<dbReference type="InterPro" id="IPR011009">
    <property type="entry name" value="Kinase-like_dom_sf"/>
</dbReference>